<protein>
    <submittedName>
        <fullName evidence="3">LysR family transcriptional regulator</fullName>
    </submittedName>
</protein>
<dbReference type="InterPro" id="IPR036388">
    <property type="entry name" value="WH-like_DNA-bd_sf"/>
</dbReference>
<reference evidence="3 4" key="1">
    <citation type="submission" date="2019-06" db="EMBL/GenBank/DDBJ databases">
        <title>Paenimaribius caenipelagi gen. nov., sp. nov., isolated from a tidal flat.</title>
        <authorList>
            <person name="Yoon J.-H."/>
        </authorList>
    </citation>
    <scope>NUCLEOTIDE SEQUENCE [LARGE SCALE GENOMIC DNA]</scope>
    <source>
        <strain evidence="3 4">JBTF-M29</strain>
    </source>
</reference>
<dbReference type="Pfam" id="PF00126">
    <property type="entry name" value="HTH_1"/>
    <property type="match status" value="1"/>
</dbReference>
<comment type="similarity">
    <text evidence="1">Belongs to the LysR transcriptional regulatory family.</text>
</comment>
<evidence type="ECO:0000313" key="3">
    <source>
        <dbReference type="EMBL" id="TRD14539.1"/>
    </source>
</evidence>
<dbReference type="OrthoDB" id="9796526at2"/>
<evidence type="ECO:0000259" key="2">
    <source>
        <dbReference type="PROSITE" id="PS50931"/>
    </source>
</evidence>
<dbReference type="PROSITE" id="PS50931">
    <property type="entry name" value="HTH_LYSR"/>
    <property type="match status" value="1"/>
</dbReference>
<dbReference type="GO" id="GO:0003700">
    <property type="term" value="F:DNA-binding transcription factor activity"/>
    <property type="evidence" value="ECO:0007669"/>
    <property type="project" value="InterPro"/>
</dbReference>
<dbReference type="Proteomes" id="UP000318590">
    <property type="component" value="Unassembled WGS sequence"/>
</dbReference>
<dbReference type="GO" id="GO:0006351">
    <property type="term" value="P:DNA-templated transcription"/>
    <property type="evidence" value="ECO:0007669"/>
    <property type="project" value="TreeGrafter"/>
</dbReference>
<dbReference type="PANTHER" id="PTHR30537">
    <property type="entry name" value="HTH-TYPE TRANSCRIPTIONAL REGULATOR"/>
    <property type="match status" value="1"/>
</dbReference>
<comment type="caution">
    <text evidence="3">The sequence shown here is derived from an EMBL/GenBank/DDBJ whole genome shotgun (WGS) entry which is preliminary data.</text>
</comment>
<dbReference type="EMBL" id="VFSV01000071">
    <property type="protein sequence ID" value="TRD14539.1"/>
    <property type="molecule type" value="Genomic_DNA"/>
</dbReference>
<dbReference type="InterPro" id="IPR036390">
    <property type="entry name" value="WH_DNA-bd_sf"/>
</dbReference>
<dbReference type="PANTHER" id="PTHR30537:SF3">
    <property type="entry name" value="TRANSCRIPTIONAL REGULATORY PROTEIN"/>
    <property type="match status" value="1"/>
</dbReference>
<evidence type="ECO:0000313" key="4">
    <source>
        <dbReference type="Proteomes" id="UP000318590"/>
    </source>
</evidence>
<keyword evidence="4" id="KW-1185">Reference proteome</keyword>
<dbReference type="SUPFAM" id="SSF46785">
    <property type="entry name" value="Winged helix' DNA-binding domain"/>
    <property type="match status" value="1"/>
</dbReference>
<proteinExistence type="inferred from homology"/>
<sequence>MSETTGVGSKGRQSDPVEWNDMAAFLAIARHGGLSAAARDIGSSAPTLGRRMRALERKLGRELFVRRTHGYGLTEDGERLLADLLPAEAAIARATLQDSKTALPVVRITAGTWTMLALADRLPALIGDPPDLRIRLLQREDVLSIPRREAAIGFRSQRPTEGGLAGRQLRRVEFAPYATRDAPDHWIVVRADTPSARWVAEQCGDPTAVETDAPRLALDLVLRGMGRAILPTFIGDAHAELERAGPIVSELGHNQWLVTHDDDRHLAEVRRALVRIYEAFG</sequence>
<dbReference type="SUPFAM" id="SSF53850">
    <property type="entry name" value="Periplasmic binding protein-like II"/>
    <property type="match status" value="1"/>
</dbReference>
<evidence type="ECO:0000256" key="1">
    <source>
        <dbReference type="ARBA" id="ARBA00009437"/>
    </source>
</evidence>
<dbReference type="InterPro" id="IPR000847">
    <property type="entry name" value="LysR_HTH_N"/>
</dbReference>
<organism evidence="3 4">
    <name type="scientific">Palleronia caenipelagi</name>
    <dbReference type="NCBI Taxonomy" id="2489174"/>
    <lineage>
        <taxon>Bacteria</taxon>
        <taxon>Pseudomonadati</taxon>
        <taxon>Pseudomonadota</taxon>
        <taxon>Alphaproteobacteria</taxon>
        <taxon>Rhodobacterales</taxon>
        <taxon>Roseobacteraceae</taxon>
        <taxon>Palleronia</taxon>
    </lineage>
</organism>
<gene>
    <name evidence="3" type="ORF">FEV53_18775</name>
</gene>
<dbReference type="GO" id="GO:0043565">
    <property type="term" value="F:sequence-specific DNA binding"/>
    <property type="evidence" value="ECO:0007669"/>
    <property type="project" value="TreeGrafter"/>
</dbReference>
<dbReference type="RefSeq" id="WP_142836225.1">
    <property type="nucleotide sequence ID" value="NZ_VFSV01000071.1"/>
</dbReference>
<name>A0A547PK72_9RHOB</name>
<feature type="domain" description="HTH lysR-type" evidence="2">
    <location>
        <begin position="17"/>
        <end position="74"/>
    </location>
</feature>
<accession>A0A547PK72</accession>
<dbReference type="InterPro" id="IPR058163">
    <property type="entry name" value="LysR-type_TF_proteobact-type"/>
</dbReference>
<dbReference type="AlphaFoldDB" id="A0A547PK72"/>
<dbReference type="Gene3D" id="1.10.10.10">
    <property type="entry name" value="Winged helix-like DNA-binding domain superfamily/Winged helix DNA-binding domain"/>
    <property type="match status" value="1"/>
</dbReference>